<feature type="region of interest" description="Disordered" evidence="7">
    <location>
        <begin position="1"/>
        <end position="75"/>
    </location>
</feature>
<feature type="compositionally biased region" description="Acidic residues" evidence="7">
    <location>
        <begin position="295"/>
        <end position="304"/>
    </location>
</feature>
<keyword evidence="10" id="KW-1185">Reference proteome</keyword>
<dbReference type="GO" id="GO:0006974">
    <property type="term" value="P:DNA damage response"/>
    <property type="evidence" value="ECO:0007669"/>
    <property type="project" value="UniProtKB-KW"/>
</dbReference>
<evidence type="ECO:0000259" key="8">
    <source>
        <dbReference type="Pfam" id="PF07962"/>
    </source>
</evidence>
<dbReference type="EMBL" id="CAKOFQ010006680">
    <property type="protein sequence ID" value="CAH1959058.1"/>
    <property type="molecule type" value="Genomic_DNA"/>
</dbReference>
<comment type="function">
    <text evidence="6">Plays an important role in the control of DNA replication and the maintenance of replication fork stability.</text>
</comment>
<feature type="region of interest" description="Disordered" evidence="7">
    <location>
        <begin position="160"/>
        <end position="209"/>
    </location>
</feature>
<keyword evidence="4 6" id="KW-0539">Nucleus</keyword>
<evidence type="ECO:0000256" key="5">
    <source>
        <dbReference type="ARBA" id="ARBA00023306"/>
    </source>
</evidence>
<protein>
    <recommendedName>
        <fullName evidence="6">TIMELESS-interacting protein</fullName>
    </recommendedName>
</protein>
<feature type="compositionally biased region" description="Basic and acidic residues" evidence="7">
    <location>
        <begin position="1"/>
        <end position="12"/>
    </location>
</feature>
<dbReference type="GO" id="GO:0003677">
    <property type="term" value="F:DNA binding"/>
    <property type="evidence" value="ECO:0007669"/>
    <property type="project" value="TreeGrafter"/>
</dbReference>
<gene>
    <name evidence="9" type="ORF">ACAOBT_LOCUS2996</name>
</gene>
<dbReference type="Pfam" id="PF07962">
    <property type="entry name" value="Swi3"/>
    <property type="match status" value="1"/>
</dbReference>
<feature type="region of interest" description="Disordered" evidence="7">
    <location>
        <begin position="223"/>
        <end position="542"/>
    </location>
</feature>
<accession>A0A9P0NWC3</accession>
<evidence type="ECO:0000256" key="1">
    <source>
        <dbReference type="ARBA" id="ARBA00004123"/>
    </source>
</evidence>
<dbReference type="GO" id="GO:0031297">
    <property type="term" value="P:replication fork processing"/>
    <property type="evidence" value="ECO:0007669"/>
    <property type="project" value="UniProtKB-UniRule"/>
</dbReference>
<sequence>MSSDEESVHSIVEEVENELDLHPEDDNAEGTEEQPTEEANGSQNAEDEAEEERAKNVVKPKRVVKNPQPKLNEQTLRGPRGLSAIEGYFQRVKFKGKGHEEHDLNMLMKTYEYWCHRLFPKFPFDHCIARLETLGTKKGTQTLLKLIRMDMATDTHIVSDNEEEQEDNHQESTEPTQDAFDQLLPSTSGTQAQSTNDSQELPEDIQDRIRQNRERAERLRRERLQKARDQAAVSLPGSSRITESQSIQNQVSVNGDVADSQTGKNNEVGTIDDLLDEINSKDFNSEKHKNSAVVDSDEEADQNDIPDKNKSSDHTQNSSANAKKLLSESIEDDNNHSRTHKRCSSETIDPESEANSNKRVKVNGIYDSDDEDEKRIRKKKTKLMDSEESDTEGTMNDINTKENSDNKNHSEDEKIIKKKKANLMDSEESETEGTIDQLLDDINTKENPDKNHDSEDEDLHEDHKIRIKTKRKVIESDEEENDSNSRRDKMEDTKHRKKTNLIASDSESDNENDINRDNMVQQSQDKSHHINNSTIDHMDKNV</sequence>
<evidence type="ECO:0000256" key="3">
    <source>
        <dbReference type="ARBA" id="ARBA00022763"/>
    </source>
</evidence>
<dbReference type="GO" id="GO:0043111">
    <property type="term" value="P:replication fork arrest"/>
    <property type="evidence" value="ECO:0007669"/>
    <property type="project" value="TreeGrafter"/>
</dbReference>
<evidence type="ECO:0000256" key="2">
    <source>
        <dbReference type="ARBA" id="ARBA00006075"/>
    </source>
</evidence>
<evidence type="ECO:0000256" key="4">
    <source>
        <dbReference type="ARBA" id="ARBA00023242"/>
    </source>
</evidence>
<feature type="compositionally biased region" description="Basic and acidic residues" evidence="7">
    <location>
        <begin position="483"/>
        <end position="494"/>
    </location>
</feature>
<dbReference type="InterPro" id="IPR040038">
    <property type="entry name" value="TIPIN/Csm3/Swi3"/>
</dbReference>
<evidence type="ECO:0000313" key="9">
    <source>
        <dbReference type="EMBL" id="CAH1959058.1"/>
    </source>
</evidence>
<dbReference type="AlphaFoldDB" id="A0A9P0NWC3"/>
<dbReference type="GO" id="GO:0031298">
    <property type="term" value="C:replication fork protection complex"/>
    <property type="evidence" value="ECO:0007669"/>
    <property type="project" value="TreeGrafter"/>
</dbReference>
<dbReference type="Proteomes" id="UP001152888">
    <property type="component" value="Unassembled WGS sequence"/>
</dbReference>
<dbReference type="PANTHER" id="PTHR13220:SF11">
    <property type="entry name" value="TIMELESS-INTERACTING PROTEIN"/>
    <property type="match status" value="1"/>
</dbReference>
<dbReference type="PANTHER" id="PTHR13220">
    <property type="entry name" value="TIMELESS INTERACTING-RELATED"/>
    <property type="match status" value="1"/>
</dbReference>
<evidence type="ECO:0000313" key="10">
    <source>
        <dbReference type="Proteomes" id="UP001152888"/>
    </source>
</evidence>
<comment type="similarity">
    <text evidence="2 6">Belongs to the CSM3 family.</text>
</comment>
<dbReference type="InterPro" id="IPR012923">
    <property type="entry name" value="Csm3"/>
</dbReference>
<feature type="compositionally biased region" description="Acidic residues" evidence="7">
    <location>
        <begin position="26"/>
        <end position="36"/>
    </location>
</feature>
<reference evidence="9" key="1">
    <citation type="submission" date="2022-03" db="EMBL/GenBank/DDBJ databases">
        <authorList>
            <person name="Sayadi A."/>
        </authorList>
    </citation>
    <scope>NUCLEOTIDE SEQUENCE</scope>
</reference>
<feature type="compositionally biased region" description="Polar residues" evidence="7">
    <location>
        <begin position="184"/>
        <end position="199"/>
    </location>
</feature>
<evidence type="ECO:0000256" key="6">
    <source>
        <dbReference type="RuleBase" id="RU366049"/>
    </source>
</evidence>
<feature type="compositionally biased region" description="Basic and acidic residues" evidence="7">
    <location>
        <begin position="442"/>
        <end position="453"/>
    </location>
</feature>
<feature type="compositionally biased region" description="Polar residues" evidence="7">
    <location>
        <begin position="236"/>
        <end position="268"/>
    </location>
</feature>
<name>A0A9P0NWC3_ACAOB</name>
<feature type="domain" description="Chromosome segregation in meiosis protein 3" evidence="8">
    <location>
        <begin position="70"/>
        <end position="151"/>
    </location>
</feature>
<feature type="compositionally biased region" description="Basic and acidic residues" evidence="7">
    <location>
        <begin position="278"/>
        <end position="289"/>
    </location>
</feature>
<keyword evidence="3 6" id="KW-0227">DNA damage</keyword>
<organism evidence="9 10">
    <name type="scientific">Acanthoscelides obtectus</name>
    <name type="common">Bean weevil</name>
    <name type="synonym">Bruchus obtectus</name>
    <dbReference type="NCBI Taxonomy" id="200917"/>
    <lineage>
        <taxon>Eukaryota</taxon>
        <taxon>Metazoa</taxon>
        <taxon>Ecdysozoa</taxon>
        <taxon>Arthropoda</taxon>
        <taxon>Hexapoda</taxon>
        <taxon>Insecta</taxon>
        <taxon>Pterygota</taxon>
        <taxon>Neoptera</taxon>
        <taxon>Endopterygota</taxon>
        <taxon>Coleoptera</taxon>
        <taxon>Polyphaga</taxon>
        <taxon>Cucujiformia</taxon>
        <taxon>Chrysomeloidea</taxon>
        <taxon>Chrysomelidae</taxon>
        <taxon>Bruchinae</taxon>
        <taxon>Bruchini</taxon>
        <taxon>Acanthoscelides</taxon>
    </lineage>
</organism>
<comment type="caution">
    <text evidence="9">The sequence shown here is derived from an EMBL/GenBank/DDBJ whole genome shotgun (WGS) entry which is preliminary data.</text>
</comment>
<comment type="subcellular location">
    <subcellularLocation>
        <location evidence="1 6">Nucleus</location>
    </subcellularLocation>
</comment>
<dbReference type="OrthoDB" id="437078at2759"/>
<evidence type="ECO:0000256" key="7">
    <source>
        <dbReference type="SAM" id="MobiDB-lite"/>
    </source>
</evidence>
<proteinExistence type="inferred from homology"/>
<feature type="compositionally biased region" description="Basic and acidic residues" evidence="7">
    <location>
        <begin position="399"/>
        <end position="415"/>
    </location>
</feature>
<feature type="compositionally biased region" description="Polar residues" evidence="7">
    <location>
        <begin position="518"/>
        <end position="535"/>
    </location>
</feature>
<keyword evidence="5 6" id="KW-0131">Cell cycle</keyword>
<dbReference type="GO" id="GO:0000076">
    <property type="term" value="P:DNA replication checkpoint signaling"/>
    <property type="evidence" value="ECO:0007669"/>
    <property type="project" value="UniProtKB-UniRule"/>
</dbReference>